<comment type="caution">
    <text evidence="7">The sequence shown here is derived from an EMBL/GenBank/DDBJ whole genome shotgun (WGS) entry which is preliminary data.</text>
</comment>
<accession>A0A6A3HLC3</accession>
<gene>
    <name evidence="7" type="ORF">PR001_g26963</name>
</gene>
<evidence type="ECO:0000259" key="6">
    <source>
        <dbReference type="Pfam" id="PF05699"/>
    </source>
</evidence>
<dbReference type="InterPro" id="IPR008906">
    <property type="entry name" value="HATC_C_dom"/>
</dbReference>
<dbReference type="Proteomes" id="UP000429607">
    <property type="component" value="Unassembled WGS sequence"/>
</dbReference>
<evidence type="ECO:0000256" key="3">
    <source>
        <dbReference type="ARBA" id="ARBA00022771"/>
    </source>
</evidence>
<dbReference type="InterPro" id="IPR052035">
    <property type="entry name" value="ZnF_BED_domain_contain"/>
</dbReference>
<evidence type="ECO:0000313" key="8">
    <source>
        <dbReference type="Proteomes" id="UP000429607"/>
    </source>
</evidence>
<comment type="subcellular location">
    <subcellularLocation>
        <location evidence="1">Nucleus</location>
    </subcellularLocation>
</comment>
<dbReference type="SUPFAM" id="SSF140996">
    <property type="entry name" value="Hermes dimerisation domain"/>
    <property type="match status" value="1"/>
</dbReference>
<protein>
    <recommendedName>
        <fullName evidence="6">HAT C-terminal dimerisation domain-containing protein</fullName>
    </recommendedName>
</protein>
<name>A0A6A3HLC3_9STRA</name>
<dbReference type="SUPFAM" id="SSF53098">
    <property type="entry name" value="Ribonuclease H-like"/>
    <property type="match status" value="1"/>
</dbReference>
<keyword evidence="2" id="KW-0479">Metal-binding</keyword>
<evidence type="ECO:0000256" key="1">
    <source>
        <dbReference type="ARBA" id="ARBA00004123"/>
    </source>
</evidence>
<keyword evidence="4" id="KW-0862">Zinc</keyword>
<organism evidence="7 8">
    <name type="scientific">Phytophthora rubi</name>
    <dbReference type="NCBI Taxonomy" id="129364"/>
    <lineage>
        <taxon>Eukaryota</taxon>
        <taxon>Sar</taxon>
        <taxon>Stramenopiles</taxon>
        <taxon>Oomycota</taxon>
        <taxon>Peronosporomycetes</taxon>
        <taxon>Peronosporales</taxon>
        <taxon>Peronosporaceae</taxon>
        <taxon>Phytophthora</taxon>
    </lineage>
</organism>
<dbReference type="PANTHER" id="PTHR46481:SF10">
    <property type="entry name" value="ZINC FINGER BED DOMAIN-CONTAINING PROTEIN 39"/>
    <property type="match status" value="1"/>
</dbReference>
<dbReference type="EMBL" id="QXFV01004177">
    <property type="protein sequence ID" value="KAE8971206.1"/>
    <property type="molecule type" value="Genomic_DNA"/>
</dbReference>
<evidence type="ECO:0000313" key="7">
    <source>
        <dbReference type="EMBL" id="KAE8971206.1"/>
    </source>
</evidence>
<dbReference type="GO" id="GO:0005634">
    <property type="term" value="C:nucleus"/>
    <property type="evidence" value="ECO:0007669"/>
    <property type="project" value="UniProtKB-SubCell"/>
</dbReference>
<dbReference type="AlphaFoldDB" id="A0A6A3HLC3"/>
<reference evidence="7 8" key="1">
    <citation type="submission" date="2018-09" db="EMBL/GenBank/DDBJ databases">
        <title>Genomic investigation of the strawberry pathogen Phytophthora fragariae indicates pathogenicity is determined by transcriptional variation in three key races.</title>
        <authorList>
            <person name="Adams T.M."/>
            <person name="Armitage A.D."/>
            <person name="Sobczyk M.K."/>
            <person name="Bates H.J."/>
            <person name="Dunwell J.M."/>
            <person name="Nellist C.F."/>
            <person name="Harrison R.J."/>
        </authorList>
    </citation>
    <scope>NUCLEOTIDE SEQUENCE [LARGE SCALE GENOMIC DNA]</scope>
    <source>
        <strain evidence="7 8">SCRP249</strain>
    </source>
</reference>
<evidence type="ECO:0000256" key="4">
    <source>
        <dbReference type="ARBA" id="ARBA00022833"/>
    </source>
</evidence>
<evidence type="ECO:0000256" key="5">
    <source>
        <dbReference type="ARBA" id="ARBA00023242"/>
    </source>
</evidence>
<sequence>MTFRVGKSRVPQHVETYHPVELQRYVAEVERSGGEPVTRNLEDAFSSAADEDHPKQLRTITSEQQRRVNELLAEWISRHFRPLVIVEDEGFVRVIRYITEDICGIKLSLPERTKIRQEIVRLAVIYRRRVHNAIEIGCLFYSLTSDIWTARNAISYISVTIHYVDDDFRPQSWTLAVRELPGIHESHVIALAIEEILEDWSLPKHNCVMFLRDGGSNMVAAGELLGVKHMACIAHCLHLIVGGAMLKKKKREDSTVEPPWAAAVAAEGCSAVPEREEEVALSQEDRNQIEGFREIAIDDMEAYLDETIAALQRNEMDSVRSVVQRFRSLSVYFRKSAKGSNRLGALQREQLNVKAHEVKKPIVDCATRWNSCWQMLQRMIELEAALVKFFAHLKKPEGQKEFKDVSKKLQRPKSDEWLTIKGLQKLLGPFAIASETLGGQTYPTMPLVLPALSGIRKHLERKDLFVALAAEAGEEPYVAQTTLMMNECRQVMLKLYEKRFNEVEKSELRWVAYLDPRVGKWMYHLSSADTPSASNDLVQAMVELAQTCMPAQAVASRSQTPIQASDEQHRNFMHHHMFGPDVVGREATDLETECKKEFSRYLEAIAIVKNAINPFAWWEVNGRNYPNLRRLARKWLGTVATSVPSERVFSTSGNIFTVKRSSLKPDLVRDLVFLAENSKAMNAQTRDEY</sequence>
<dbReference type="Pfam" id="PF05699">
    <property type="entry name" value="Dimer_Tnp_hAT"/>
    <property type="match status" value="1"/>
</dbReference>
<keyword evidence="5" id="KW-0539">Nucleus</keyword>
<dbReference type="PANTHER" id="PTHR46481">
    <property type="entry name" value="ZINC FINGER BED DOMAIN-CONTAINING PROTEIN 4"/>
    <property type="match status" value="1"/>
</dbReference>
<dbReference type="GO" id="GO:0008270">
    <property type="term" value="F:zinc ion binding"/>
    <property type="evidence" value="ECO:0007669"/>
    <property type="project" value="UniProtKB-KW"/>
</dbReference>
<proteinExistence type="predicted"/>
<evidence type="ECO:0000256" key="2">
    <source>
        <dbReference type="ARBA" id="ARBA00022723"/>
    </source>
</evidence>
<dbReference type="GO" id="GO:0046983">
    <property type="term" value="F:protein dimerization activity"/>
    <property type="evidence" value="ECO:0007669"/>
    <property type="project" value="InterPro"/>
</dbReference>
<feature type="domain" description="HAT C-terminal dimerisation" evidence="6">
    <location>
        <begin position="597"/>
        <end position="677"/>
    </location>
</feature>
<dbReference type="InterPro" id="IPR012337">
    <property type="entry name" value="RNaseH-like_sf"/>
</dbReference>
<keyword evidence="3" id="KW-0863">Zinc-finger</keyword>